<gene>
    <name evidence="2" type="ORF">PR048_023521</name>
</gene>
<evidence type="ECO:0000313" key="3">
    <source>
        <dbReference type="Proteomes" id="UP001159363"/>
    </source>
</evidence>
<comment type="caution">
    <text evidence="2">The sequence shown here is derived from an EMBL/GenBank/DDBJ whole genome shotgun (WGS) entry which is preliminary data.</text>
</comment>
<evidence type="ECO:0000259" key="1">
    <source>
        <dbReference type="PROSITE" id="PS50994"/>
    </source>
</evidence>
<evidence type="ECO:0000313" key="2">
    <source>
        <dbReference type="EMBL" id="KAJ8875625.1"/>
    </source>
</evidence>
<organism evidence="2 3">
    <name type="scientific">Dryococelus australis</name>
    <dbReference type="NCBI Taxonomy" id="614101"/>
    <lineage>
        <taxon>Eukaryota</taxon>
        <taxon>Metazoa</taxon>
        <taxon>Ecdysozoa</taxon>
        <taxon>Arthropoda</taxon>
        <taxon>Hexapoda</taxon>
        <taxon>Insecta</taxon>
        <taxon>Pterygota</taxon>
        <taxon>Neoptera</taxon>
        <taxon>Polyneoptera</taxon>
        <taxon>Phasmatodea</taxon>
        <taxon>Verophasmatodea</taxon>
        <taxon>Anareolatae</taxon>
        <taxon>Phasmatidae</taxon>
        <taxon>Eurycanthinae</taxon>
        <taxon>Dryococelus</taxon>
    </lineage>
</organism>
<protein>
    <recommendedName>
        <fullName evidence="1">Integrase catalytic domain-containing protein</fullName>
    </recommendedName>
</protein>
<dbReference type="InterPro" id="IPR012337">
    <property type="entry name" value="RNaseH-like_sf"/>
</dbReference>
<dbReference type="Pfam" id="PF00665">
    <property type="entry name" value="rve"/>
    <property type="match status" value="1"/>
</dbReference>
<dbReference type="PANTHER" id="PTHR37984">
    <property type="entry name" value="PROTEIN CBG26694"/>
    <property type="match status" value="1"/>
</dbReference>
<proteinExistence type="predicted"/>
<dbReference type="InterPro" id="IPR001584">
    <property type="entry name" value="Integrase_cat-core"/>
</dbReference>
<sequence>MSVLQEQRVLYIPNLYRKEVIECLHSECGHYGVTKTDNMHRFVAKVIRSCLLCAQTNTPHRKCRGLMGHVLATEPLEIVCVDLFGLLPTGRGGVEYIFVLMDVFTKFVKLFLIKKATAHVVTEKVLDCYVLEEGQPKKIISDNGPQFCSDKWKT</sequence>
<name>A0ABQ9GUC6_9NEOP</name>
<dbReference type="Gene3D" id="3.30.420.10">
    <property type="entry name" value="Ribonuclease H-like superfamily/Ribonuclease H"/>
    <property type="match status" value="1"/>
</dbReference>
<dbReference type="InterPro" id="IPR050951">
    <property type="entry name" value="Retrovirus_Pol_polyprotein"/>
</dbReference>
<keyword evidence="3" id="KW-1185">Reference proteome</keyword>
<dbReference type="PROSITE" id="PS50994">
    <property type="entry name" value="INTEGRASE"/>
    <property type="match status" value="1"/>
</dbReference>
<dbReference type="EMBL" id="JARBHB010000009">
    <property type="protein sequence ID" value="KAJ8875625.1"/>
    <property type="molecule type" value="Genomic_DNA"/>
</dbReference>
<dbReference type="InterPro" id="IPR036397">
    <property type="entry name" value="RNaseH_sf"/>
</dbReference>
<dbReference type="Proteomes" id="UP001159363">
    <property type="component" value="Chromosome 8"/>
</dbReference>
<accession>A0ABQ9GUC6</accession>
<dbReference type="PANTHER" id="PTHR37984:SF5">
    <property type="entry name" value="PROTEIN NYNRIN-LIKE"/>
    <property type="match status" value="1"/>
</dbReference>
<reference evidence="2 3" key="1">
    <citation type="submission" date="2023-02" db="EMBL/GenBank/DDBJ databases">
        <title>LHISI_Scaffold_Assembly.</title>
        <authorList>
            <person name="Stuart O.P."/>
            <person name="Cleave R."/>
            <person name="Magrath M.J.L."/>
            <person name="Mikheyev A.S."/>
        </authorList>
    </citation>
    <scope>NUCLEOTIDE SEQUENCE [LARGE SCALE GENOMIC DNA]</scope>
    <source>
        <strain evidence="2">Daus_M_001</strain>
        <tissue evidence="2">Leg muscle</tissue>
    </source>
</reference>
<dbReference type="SUPFAM" id="SSF53098">
    <property type="entry name" value="Ribonuclease H-like"/>
    <property type="match status" value="1"/>
</dbReference>
<feature type="domain" description="Integrase catalytic" evidence="1">
    <location>
        <begin position="71"/>
        <end position="154"/>
    </location>
</feature>